<evidence type="ECO:0000313" key="2">
    <source>
        <dbReference type="Proteomes" id="UP001314170"/>
    </source>
</evidence>
<feature type="non-terminal residue" evidence="1">
    <location>
        <position position="98"/>
    </location>
</feature>
<dbReference type="AlphaFoldDB" id="A0AAV1SJE8"/>
<dbReference type="SUPFAM" id="SSF52540">
    <property type="entry name" value="P-loop containing nucleoside triphosphate hydrolases"/>
    <property type="match status" value="1"/>
</dbReference>
<gene>
    <name evidence="1" type="ORF">DCAF_LOCUS22738</name>
</gene>
<name>A0AAV1SJE8_9ROSI</name>
<evidence type="ECO:0000313" key="1">
    <source>
        <dbReference type="EMBL" id="CAK7350014.1"/>
    </source>
</evidence>
<comment type="caution">
    <text evidence="1">The sequence shown here is derived from an EMBL/GenBank/DDBJ whole genome shotgun (WGS) entry which is preliminary data.</text>
</comment>
<dbReference type="Proteomes" id="UP001314170">
    <property type="component" value="Unassembled WGS sequence"/>
</dbReference>
<dbReference type="EMBL" id="CAWUPB010001179">
    <property type="protein sequence ID" value="CAK7350014.1"/>
    <property type="molecule type" value="Genomic_DNA"/>
</dbReference>
<accession>A0AAV1SJE8</accession>
<reference evidence="1 2" key="1">
    <citation type="submission" date="2024-01" db="EMBL/GenBank/DDBJ databases">
        <authorList>
            <person name="Waweru B."/>
        </authorList>
    </citation>
    <scope>NUCLEOTIDE SEQUENCE [LARGE SCALE GENOMIC DNA]</scope>
</reference>
<organism evidence="1 2">
    <name type="scientific">Dovyalis caffra</name>
    <dbReference type="NCBI Taxonomy" id="77055"/>
    <lineage>
        <taxon>Eukaryota</taxon>
        <taxon>Viridiplantae</taxon>
        <taxon>Streptophyta</taxon>
        <taxon>Embryophyta</taxon>
        <taxon>Tracheophyta</taxon>
        <taxon>Spermatophyta</taxon>
        <taxon>Magnoliopsida</taxon>
        <taxon>eudicotyledons</taxon>
        <taxon>Gunneridae</taxon>
        <taxon>Pentapetalae</taxon>
        <taxon>rosids</taxon>
        <taxon>fabids</taxon>
        <taxon>Malpighiales</taxon>
        <taxon>Salicaceae</taxon>
        <taxon>Flacourtieae</taxon>
        <taxon>Dovyalis</taxon>
    </lineage>
</organism>
<proteinExistence type="predicted"/>
<keyword evidence="2" id="KW-1185">Reference proteome</keyword>
<sequence>MVELKRSFRVQLLEEEIMNIDPPITRIQRKEVFIILDDPGIKILATNRDKQALENMVDEIYEVERLNHHKAFHLFELKVFENYNIIIILRDLLERKSR</sequence>
<protein>
    <submittedName>
        <fullName evidence="1">Uncharacterized protein</fullName>
    </submittedName>
</protein>
<dbReference type="InterPro" id="IPR027417">
    <property type="entry name" value="P-loop_NTPase"/>
</dbReference>